<keyword evidence="2" id="KW-1185">Reference proteome</keyword>
<proteinExistence type="predicted"/>
<dbReference type="OrthoDB" id="7173828at2"/>
<gene>
    <name evidence="1" type="ORF">A8V01_09080</name>
</gene>
<evidence type="ECO:0000313" key="2">
    <source>
        <dbReference type="Proteomes" id="UP000236327"/>
    </source>
</evidence>
<dbReference type="Proteomes" id="UP000236327">
    <property type="component" value="Unassembled WGS sequence"/>
</dbReference>
<protein>
    <submittedName>
        <fullName evidence="1">Uncharacterized protein</fullName>
    </submittedName>
</protein>
<accession>A0A2K2FUR4</accession>
<comment type="caution">
    <text evidence="1">The sequence shown here is derived from an EMBL/GenBank/DDBJ whole genome shotgun (WGS) entry which is preliminary data.</text>
</comment>
<dbReference type="AlphaFoldDB" id="A0A2K2FUR4"/>
<evidence type="ECO:0000313" key="1">
    <source>
        <dbReference type="EMBL" id="PNU02522.1"/>
    </source>
</evidence>
<dbReference type="RefSeq" id="WP_103098691.1">
    <property type="nucleotide sequence ID" value="NZ_LYMM01000073.1"/>
</dbReference>
<dbReference type="EMBL" id="LYMM01000073">
    <property type="protein sequence ID" value="PNU02522.1"/>
    <property type="molecule type" value="Genomic_DNA"/>
</dbReference>
<organism evidence="1 2">
    <name type="scientific">Novosphingobium guangzhouense</name>
    <dbReference type="NCBI Taxonomy" id="1850347"/>
    <lineage>
        <taxon>Bacteria</taxon>
        <taxon>Pseudomonadati</taxon>
        <taxon>Pseudomonadota</taxon>
        <taxon>Alphaproteobacteria</taxon>
        <taxon>Sphingomonadales</taxon>
        <taxon>Sphingomonadaceae</taxon>
        <taxon>Novosphingobium</taxon>
    </lineage>
</organism>
<reference evidence="1 2" key="1">
    <citation type="submission" date="2016-05" db="EMBL/GenBank/DDBJ databases">
        <title>Complete genome sequence of Novosphingobium guangzhouense SA925(T).</title>
        <authorList>
            <person name="Sha S."/>
        </authorList>
    </citation>
    <scope>NUCLEOTIDE SEQUENCE [LARGE SCALE GENOMIC DNA]</scope>
    <source>
        <strain evidence="1 2">SA925</strain>
    </source>
</reference>
<sequence length="202" mass="22057">MILLPEHPAPNGATPRVLDFGGFQEGAAGAETQRINQLGNRYAVSFTLPKLKNDRDGRIWVNRLLKALQEGGRMPYPLLDFYPGTPNRADGSAVEVDGAGQAGKLLAIRNLQPNYAFCEGQPISLEIAGQHYFDFVAETAIADAAGKVTIRLTQMLRKPAPDGAVLHVAKPMIEGFIMGNPVSWELALERNTTVSFEIRESR</sequence>
<name>A0A2K2FUR4_9SPHN</name>